<dbReference type="Pfam" id="PF00651">
    <property type="entry name" value="BTB"/>
    <property type="match status" value="1"/>
</dbReference>
<proteinExistence type="predicted"/>
<keyword evidence="1" id="KW-0539">Nucleus</keyword>
<dbReference type="EMBL" id="OA885106">
    <property type="protein sequence ID" value="CAD7281664.1"/>
    <property type="molecule type" value="Genomic_DNA"/>
</dbReference>
<gene>
    <name evidence="3" type="ORF">NMOB1V02_LOCUS9303</name>
</gene>
<protein>
    <recommendedName>
        <fullName evidence="2">BTB domain-containing protein</fullName>
    </recommendedName>
</protein>
<evidence type="ECO:0000259" key="2">
    <source>
        <dbReference type="PROSITE" id="PS50097"/>
    </source>
</evidence>
<name>A0A7R9BU68_9CRUS</name>
<dbReference type="InterPro" id="IPR051095">
    <property type="entry name" value="Dros_DevTransReg"/>
</dbReference>
<dbReference type="AlphaFoldDB" id="A0A7R9BU68"/>
<sequence length="237" mass="26243">MESLRLRWTEYELNWNQVLADAYYERELTDVLVVCEHGEGIMCHGVVLSACSVLLHELLEETTAECSVVVLDGVRGSHFDVLLKYMYFGEVLVPEGDLEQVLDLACQLRVKGLMEFRASALLGTFHSCEKPESEELRGALSDEVFATSADLFAEEAKFSSRYSELSSAPSSGHNDSLLAAVPATTGCSSLADDNSSLSDEPQLPLFSEPMNNTFLVRGKILIWPTSVRPRDADGRNW</sequence>
<feature type="domain" description="BTB" evidence="2">
    <location>
        <begin position="29"/>
        <end position="95"/>
    </location>
</feature>
<reference evidence="3" key="1">
    <citation type="submission" date="2020-11" db="EMBL/GenBank/DDBJ databases">
        <authorList>
            <person name="Tran Van P."/>
        </authorList>
    </citation>
    <scope>NUCLEOTIDE SEQUENCE</scope>
</reference>
<dbReference type="PANTHER" id="PTHR23110">
    <property type="entry name" value="BTB DOMAIN TRANSCRIPTION FACTOR"/>
    <property type="match status" value="1"/>
</dbReference>
<dbReference type="PROSITE" id="PS50097">
    <property type="entry name" value="BTB"/>
    <property type="match status" value="1"/>
</dbReference>
<dbReference type="GO" id="GO:0005634">
    <property type="term" value="C:nucleus"/>
    <property type="evidence" value="ECO:0007669"/>
    <property type="project" value="TreeGrafter"/>
</dbReference>
<dbReference type="GO" id="GO:0006357">
    <property type="term" value="P:regulation of transcription by RNA polymerase II"/>
    <property type="evidence" value="ECO:0007669"/>
    <property type="project" value="TreeGrafter"/>
</dbReference>
<feature type="non-terminal residue" evidence="3">
    <location>
        <position position="1"/>
    </location>
</feature>
<dbReference type="Gene3D" id="3.30.710.10">
    <property type="entry name" value="Potassium Channel Kv1.1, Chain A"/>
    <property type="match status" value="1"/>
</dbReference>
<dbReference type="Proteomes" id="UP000678499">
    <property type="component" value="Unassembled WGS sequence"/>
</dbReference>
<evidence type="ECO:0000313" key="3">
    <source>
        <dbReference type="EMBL" id="CAD7281664.1"/>
    </source>
</evidence>
<dbReference type="SMART" id="SM00225">
    <property type="entry name" value="BTB"/>
    <property type="match status" value="1"/>
</dbReference>
<dbReference type="EMBL" id="CAJPEX010003069">
    <property type="protein sequence ID" value="CAG0921816.1"/>
    <property type="molecule type" value="Genomic_DNA"/>
</dbReference>
<accession>A0A7R9BU68</accession>
<dbReference type="InterPro" id="IPR011333">
    <property type="entry name" value="SKP1/BTB/POZ_sf"/>
</dbReference>
<dbReference type="InterPro" id="IPR000210">
    <property type="entry name" value="BTB/POZ_dom"/>
</dbReference>
<organism evidence="3">
    <name type="scientific">Notodromas monacha</name>
    <dbReference type="NCBI Taxonomy" id="399045"/>
    <lineage>
        <taxon>Eukaryota</taxon>
        <taxon>Metazoa</taxon>
        <taxon>Ecdysozoa</taxon>
        <taxon>Arthropoda</taxon>
        <taxon>Crustacea</taxon>
        <taxon>Oligostraca</taxon>
        <taxon>Ostracoda</taxon>
        <taxon>Podocopa</taxon>
        <taxon>Podocopida</taxon>
        <taxon>Cypridocopina</taxon>
        <taxon>Cypridoidea</taxon>
        <taxon>Cyprididae</taxon>
        <taxon>Notodromas</taxon>
    </lineage>
</organism>
<dbReference type="PANTHER" id="PTHR23110:SF109">
    <property type="entry name" value="FI07618P-RELATED"/>
    <property type="match status" value="1"/>
</dbReference>
<evidence type="ECO:0000313" key="4">
    <source>
        <dbReference type="Proteomes" id="UP000678499"/>
    </source>
</evidence>
<evidence type="ECO:0000256" key="1">
    <source>
        <dbReference type="ARBA" id="ARBA00023242"/>
    </source>
</evidence>
<dbReference type="SUPFAM" id="SSF54695">
    <property type="entry name" value="POZ domain"/>
    <property type="match status" value="1"/>
</dbReference>
<dbReference type="OrthoDB" id="6331085at2759"/>
<keyword evidence="4" id="KW-1185">Reference proteome</keyword>